<keyword evidence="2" id="KW-1185">Reference proteome</keyword>
<organism evidence="1 2">
    <name type="scientific">Hebeloma cylindrosporum</name>
    <dbReference type="NCBI Taxonomy" id="76867"/>
    <lineage>
        <taxon>Eukaryota</taxon>
        <taxon>Fungi</taxon>
        <taxon>Dikarya</taxon>
        <taxon>Basidiomycota</taxon>
        <taxon>Agaricomycotina</taxon>
        <taxon>Agaricomycetes</taxon>
        <taxon>Agaricomycetidae</taxon>
        <taxon>Agaricales</taxon>
        <taxon>Agaricineae</taxon>
        <taxon>Hymenogastraceae</taxon>
        <taxon>Hebeloma</taxon>
    </lineage>
</organism>
<name>A0A0C3CA31_HEBCY</name>
<reference evidence="2" key="2">
    <citation type="submission" date="2015-01" db="EMBL/GenBank/DDBJ databases">
        <title>Evolutionary Origins and Diversification of the Mycorrhizal Mutualists.</title>
        <authorList>
            <consortium name="DOE Joint Genome Institute"/>
            <consortium name="Mycorrhizal Genomics Consortium"/>
            <person name="Kohler A."/>
            <person name="Kuo A."/>
            <person name="Nagy L.G."/>
            <person name="Floudas D."/>
            <person name="Copeland A."/>
            <person name="Barry K.W."/>
            <person name="Cichocki N."/>
            <person name="Veneault-Fourrey C."/>
            <person name="LaButti K."/>
            <person name="Lindquist E.A."/>
            <person name="Lipzen A."/>
            <person name="Lundell T."/>
            <person name="Morin E."/>
            <person name="Murat C."/>
            <person name="Riley R."/>
            <person name="Ohm R."/>
            <person name="Sun H."/>
            <person name="Tunlid A."/>
            <person name="Henrissat B."/>
            <person name="Grigoriev I.V."/>
            <person name="Hibbett D.S."/>
            <person name="Martin F."/>
        </authorList>
    </citation>
    <scope>NUCLEOTIDE SEQUENCE [LARGE SCALE GENOMIC DNA]</scope>
    <source>
        <strain evidence="2">h7</strain>
    </source>
</reference>
<dbReference type="AlphaFoldDB" id="A0A0C3CA31"/>
<proteinExistence type="predicted"/>
<dbReference type="HOGENOM" id="CLU_2527717_0_0_1"/>
<reference evidence="1 2" key="1">
    <citation type="submission" date="2014-04" db="EMBL/GenBank/DDBJ databases">
        <authorList>
            <consortium name="DOE Joint Genome Institute"/>
            <person name="Kuo A."/>
            <person name="Gay G."/>
            <person name="Dore J."/>
            <person name="Kohler A."/>
            <person name="Nagy L.G."/>
            <person name="Floudas D."/>
            <person name="Copeland A."/>
            <person name="Barry K.W."/>
            <person name="Cichocki N."/>
            <person name="Veneault-Fourrey C."/>
            <person name="LaButti K."/>
            <person name="Lindquist E.A."/>
            <person name="Lipzen A."/>
            <person name="Lundell T."/>
            <person name="Morin E."/>
            <person name="Murat C."/>
            <person name="Sun H."/>
            <person name="Tunlid A."/>
            <person name="Henrissat B."/>
            <person name="Grigoriev I.V."/>
            <person name="Hibbett D.S."/>
            <person name="Martin F."/>
            <person name="Nordberg H.P."/>
            <person name="Cantor M.N."/>
            <person name="Hua S.X."/>
        </authorList>
    </citation>
    <scope>NUCLEOTIDE SEQUENCE [LARGE SCALE GENOMIC DNA]</scope>
    <source>
        <strain evidence="2">h7</strain>
    </source>
</reference>
<dbReference type="Proteomes" id="UP000053424">
    <property type="component" value="Unassembled WGS sequence"/>
</dbReference>
<protein>
    <submittedName>
        <fullName evidence="1">Uncharacterized protein</fullName>
    </submittedName>
</protein>
<evidence type="ECO:0000313" key="2">
    <source>
        <dbReference type="Proteomes" id="UP000053424"/>
    </source>
</evidence>
<gene>
    <name evidence="1" type="ORF">M413DRAFT_345013</name>
</gene>
<sequence>MISNHRQRLDHQLQLPSYRIPSKYKVKHGSLLHLHIASESNSPYLSLYQNRISSQLPPPSIDIGSWILIIIISKMIKPHLFIRQ</sequence>
<dbReference type="EMBL" id="KN831772">
    <property type="protein sequence ID" value="KIM45645.1"/>
    <property type="molecule type" value="Genomic_DNA"/>
</dbReference>
<accession>A0A0C3CA31</accession>
<evidence type="ECO:0000313" key="1">
    <source>
        <dbReference type="EMBL" id="KIM45645.1"/>
    </source>
</evidence>